<dbReference type="InterPro" id="IPR000297">
    <property type="entry name" value="PPIase_PpiC"/>
</dbReference>
<protein>
    <recommendedName>
        <fullName evidence="8">PpiC domain-containing protein</fullName>
    </recommendedName>
</protein>
<evidence type="ECO:0000256" key="7">
    <source>
        <dbReference type="RuleBase" id="RU003983"/>
    </source>
</evidence>
<keyword evidence="1 7" id="KW-0645">Protease</keyword>
<feature type="domain" description="PpiC" evidence="8">
    <location>
        <begin position="231"/>
        <end position="320"/>
    </location>
</feature>
<organism evidence="9 10">
    <name type="scientific">Candidatus Sulfobium mesophilum</name>
    <dbReference type="NCBI Taxonomy" id="2016548"/>
    <lineage>
        <taxon>Bacteria</taxon>
        <taxon>Pseudomonadati</taxon>
        <taxon>Nitrospirota</taxon>
        <taxon>Nitrospiria</taxon>
        <taxon>Nitrospirales</taxon>
        <taxon>Nitrospiraceae</taxon>
        <taxon>Candidatus Sulfobium</taxon>
    </lineage>
</organism>
<dbReference type="PANTHER" id="PTHR22726:SF1">
    <property type="entry name" value="METALLOENDOPEPTIDASE OMA1, MITOCHONDRIAL"/>
    <property type="match status" value="1"/>
</dbReference>
<evidence type="ECO:0000256" key="4">
    <source>
        <dbReference type="ARBA" id="ARBA00022833"/>
    </source>
</evidence>
<comment type="cofactor">
    <cofactor evidence="7">
        <name>Zn(2+)</name>
        <dbReference type="ChEBI" id="CHEBI:29105"/>
    </cofactor>
    <text evidence="7">Binds 1 zinc ion per subunit.</text>
</comment>
<comment type="similarity">
    <text evidence="7">Belongs to the peptidase M48 family.</text>
</comment>
<dbReference type="AlphaFoldDB" id="A0A2U3QJQ6"/>
<dbReference type="GO" id="GO:0051603">
    <property type="term" value="P:proteolysis involved in protein catabolic process"/>
    <property type="evidence" value="ECO:0007669"/>
    <property type="project" value="TreeGrafter"/>
</dbReference>
<dbReference type="Proteomes" id="UP000245125">
    <property type="component" value="Unassembled WGS sequence"/>
</dbReference>
<evidence type="ECO:0000256" key="3">
    <source>
        <dbReference type="ARBA" id="ARBA00022801"/>
    </source>
</evidence>
<keyword evidence="5 7" id="KW-0482">Metalloprotease</keyword>
<dbReference type="SUPFAM" id="SSF54534">
    <property type="entry name" value="FKBP-like"/>
    <property type="match status" value="1"/>
</dbReference>
<evidence type="ECO:0000313" key="10">
    <source>
        <dbReference type="Proteomes" id="UP000245125"/>
    </source>
</evidence>
<evidence type="ECO:0000259" key="8">
    <source>
        <dbReference type="PROSITE" id="PS50198"/>
    </source>
</evidence>
<dbReference type="Gene3D" id="3.30.2010.10">
    <property type="entry name" value="Metalloproteases ('zincins'), catalytic domain"/>
    <property type="match status" value="1"/>
</dbReference>
<dbReference type="PROSITE" id="PS50198">
    <property type="entry name" value="PPIC_PPIASE_2"/>
    <property type="match status" value="1"/>
</dbReference>
<dbReference type="GO" id="GO:0003755">
    <property type="term" value="F:peptidyl-prolyl cis-trans isomerase activity"/>
    <property type="evidence" value="ECO:0007669"/>
    <property type="project" value="UniProtKB-KW"/>
</dbReference>
<evidence type="ECO:0000256" key="6">
    <source>
        <dbReference type="PROSITE-ProRule" id="PRU00278"/>
    </source>
</evidence>
<gene>
    <name evidence="9" type="ORF">NBG4_630011</name>
</gene>
<dbReference type="Pfam" id="PF00639">
    <property type="entry name" value="Rotamase"/>
    <property type="match status" value="1"/>
</dbReference>
<dbReference type="OrthoDB" id="9810445at2"/>
<dbReference type="InterPro" id="IPR001915">
    <property type="entry name" value="Peptidase_M48"/>
</dbReference>
<dbReference type="InterPro" id="IPR046357">
    <property type="entry name" value="PPIase_dom_sf"/>
</dbReference>
<dbReference type="PANTHER" id="PTHR22726">
    <property type="entry name" value="METALLOENDOPEPTIDASE OMA1"/>
    <property type="match status" value="1"/>
</dbReference>
<dbReference type="Pfam" id="PF01435">
    <property type="entry name" value="Peptidase_M48"/>
    <property type="match status" value="1"/>
</dbReference>
<reference evidence="10" key="1">
    <citation type="submission" date="2018-03" db="EMBL/GenBank/DDBJ databases">
        <authorList>
            <person name="Zecchin S."/>
        </authorList>
    </citation>
    <scope>NUCLEOTIDE SEQUENCE [LARGE SCALE GENOMIC DNA]</scope>
</reference>
<accession>A0A2U3QJQ6</accession>
<keyword evidence="2" id="KW-0479">Metal-binding</keyword>
<keyword evidence="6" id="KW-0697">Rotamase</keyword>
<dbReference type="EMBL" id="OUUY01000112">
    <property type="protein sequence ID" value="SPQ01641.1"/>
    <property type="molecule type" value="Genomic_DNA"/>
</dbReference>
<dbReference type="GO" id="GO:0016020">
    <property type="term" value="C:membrane"/>
    <property type="evidence" value="ECO:0007669"/>
    <property type="project" value="TreeGrafter"/>
</dbReference>
<evidence type="ECO:0000256" key="2">
    <source>
        <dbReference type="ARBA" id="ARBA00022723"/>
    </source>
</evidence>
<evidence type="ECO:0000313" key="9">
    <source>
        <dbReference type="EMBL" id="SPQ01641.1"/>
    </source>
</evidence>
<dbReference type="CDD" id="cd07324">
    <property type="entry name" value="M48C_Oma1-like"/>
    <property type="match status" value="1"/>
</dbReference>
<keyword evidence="3 7" id="KW-0378">Hydrolase</keyword>
<evidence type="ECO:0000256" key="5">
    <source>
        <dbReference type="ARBA" id="ARBA00023049"/>
    </source>
</evidence>
<dbReference type="Gene3D" id="3.10.50.40">
    <property type="match status" value="1"/>
</dbReference>
<dbReference type="InterPro" id="IPR051156">
    <property type="entry name" value="Mito/Outer_Membr_Metalloprot"/>
</dbReference>
<dbReference type="GO" id="GO:0004222">
    <property type="term" value="F:metalloendopeptidase activity"/>
    <property type="evidence" value="ECO:0007669"/>
    <property type="project" value="InterPro"/>
</dbReference>
<dbReference type="GO" id="GO:0046872">
    <property type="term" value="F:metal ion binding"/>
    <property type="evidence" value="ECO:0007669"/>
    <property type="project" value="UniProtKB-KW"/>
</dbReference>
<name>A0A2U3QJQ6_9BACT</name>
<evidence type="ECO:0000256" key="1">
    <source>
        <dbReference type="ARBA" id="ARBA00022670"/>
    </source>
</evidence>
<keyword evidence="10" id="KW-1185">Reference proteome</keyword>
<sequence length="342" mass="37750">MNMRRSTAVAPAALLWIFVAVFCIGCASQTAWTRNVKLERAEQDAPTYRRVINLGAKAAEAMDAPSAGFRYGILDADVMNAMVDTKNKNIYVTKGLMSRLNDRELLCVFAHEWAHVTKGHYGEKLQKEETIDTISAIIAMATPVGMIASFIINPIAKKSFTRVQEEEADDEAAKTLNDRMKISPYACISAFGKLRAYVEKTGGREQGGLLDSHPSITARIERLTEMWPDKPRAYYLSQITVRSAAEAQAVVKRHGAGEAFSGLASAYSVDPLVAFNNGELGRFEEWELNPEVAEAMKKRKGSELIVFRSSGGFQVVKAVELKQSQLRSSGKKEPKAEIDSLH</sequence>
<keyword evidence="6" id="KW-0413">Isomerase</keyword>
<keyword evidence="4 7" id="KW-0862">Zinc</keyword>
<proteinExistence type="inferred from homology"/>